<reference evidence="12" key="1">
    <citation type="submission" date="2015-04" db="EMBL/GenBank/DDBJ databases">
        <title>The genome sequence of the plant pathogenic Rhizarian Plasmodiophora brassicae reveals insights in its biotrophic life cycle and the origin of chitin synthesis.</title>
        <authorList>
            <person name="Schwelm A."/>
            <person name="Fogelqvist J."/>
            <person name="Knaust A."/>
            <person name="Julke S."/>
            <person name="Lilja T."/>
            <person name="Dhandapani V."/>
            <person name="Bonilla-Rosso G."/>
            <person name="Karlsson M."/>
            <person name="Shevchenko A."/>
            <person name="Choi S.R."/>
            <person name="Kim H.G."/>
            <person name="Park J.Y."/>
            <person name="Lim Y.P."/>
            <person name="Ludwig-Muller J."/>
            <person name="Dixelius C."/>
        </authorList>
    </citation>
    <scope>NUCLEOTIDE SEQUENCE</scope>
    <source>
        <tissue evidence="12">Potato root galls</tissue>
    </source>
</reference>
<organism evidence="12">
    <name type="scientific">Spongospora subterranea</name>
    <dbReference type="NCBI Taxonomy" id="70186"/>
    <lineage>
        <taxon>Eukaryota</taxon>
        <taxon>Sar</taxon>
        <taxon>Rhizaria</taxon>
        <taxon>Endomyxa</taxon>
        <taxon>Phytomyxea</taxon>
        <taxon>Plasmodiophorida</taxon>
        <taxon>Plasmodiophoridae</taxon>
        <taxon>Spongospora</taxon>
    </lineage>
</organism>
<feature type="domain" description="T-SNARE coiled-coil homology" evidence="11">
    <location>
        <begin position="34"/>
        <end position="96"/>
    </location>
</feature>
<keyword evidence="7 10" id="KW-0472">Membrane</keyword>
<evidence type="ECO:0000256" key="2">
    <source>
        <dbReference type="ARBA" id="ARBA00022448"/>
    </source>
</evidence>
<evidence type="ECO:0000256" key="10">
    <source>
        <dbReference type="SAM" id="Phobius"/>
    </source>
</evidence>
<keyword evidence="5 10" id="KW-1133">Transmembrane helix</keyword>
<dbReference type="GO" id="GO:0000139">
    <property type="term" value="C:Golgi membrane"/>
    <property type="evidence" value="ECO:0007669"/>
    <property type="project" value="UniProtKB-SubCell"/>
</dbReference>
<evidence type="ECO:0000256" key="1">
    <source>
        <dbReference type="ARBA" id="ARBA00004394"/>
    </source>
</evidence>
<dbReference type="PANTHER" id="PTHR12791">
    <property type="entry name" value="GOLGI SNARE BET1-RELATED"/>
    <property type="match status" value="1"/>
</dbReference>
<protein>
    <recommendedName>
        <fullName evidence="11">t-SNARE coiled-coil homology domain-containing protein</fullName>
    </recommendedName>
</protein>
<comment type="subcellular location">
    <subcellularLocation>
        <location evidence="8">Endomembrane system</location>
        <topology evidence="8">Single-pass type IV membrane protein</topology>
    </subcellularLocation>
    <subcellularLocation>
        <location evidence="1">Golgi apparatus membrane</location>
    </subcellularLocation>
</comment>
<dbReference type="AlphaFoldDB" id="A0A0H5R7C0"/>
<evidence type="ECO:0000256" key="8">
    <source>
        <dbReference type="ARBA" id="ARBA00046280"/>
    </source>
</evidence>
<keyword evidence="9" id="KW-0175">Coiled coil</keyword>
<evidence type="ECO:0000256" key="3">
    <source>
        <dbReference type="ARBA" id="ARBA00022692"/>
    </source>
</evidence>
<keyword evidence="2" id="KW-0813">Transport</keyword>
<dbReference type="PROSITE" id="PS50192">
    <property type="entry name" value="T_SNARE"/>
    <property type="match status" value="1"/>
</dbReference>
<evidence type="ECO:0000256" key="9">
    <source>
        <dbReference type="SAM" id="Coils"/>
    </source>
</evidence>
<dbReference type="InterPro" id="IPR000727">
    <property type="entry name" value="T_SNARE_dom"/>
</dbReference>
<dbReference type="Gene3D" id="1.20.5.110">
    <property type="match status" value="1"/>
</dbReference>
<dbReference type="EMBL" id="HACM01009608">
    <property type="protein sequence ID" value="CRZ10050.1"/>
    <property type="molecule type" value="Transcribed_RNA"/>
</dbReference>
<dbReference type="InterPro" id="IPR039899">
    <property type="entry name" value="BET1_SNARE"/>
</dbReference>
<dbReference type="GO" id="GO:0015031">
    <property type="term" value="P:protein transport"/>
    <property type="evidence" value="ECO:0007669"/>
    <property type="project" value="UniProtKB-KW"/>
</dbReference>
<keyword evidence="3 10" id="KW-0812">Transmembrane</keyword>
<dbReference type="SUPFAM" id="SSF58038">
    <property type="entry name" value="SNARE fusion complex"/>
    <property type="match status" value="1"/>
</dbReference>
<keyword evidence="4" id="KW-0653">Protein transport</keyword>
<evidence type="ECO:0000313" key="12">
    <source>
        <dbReference type="EMBL" id="CRZ10050.1"/>
    </source>
</evidence>
<name>A0A0H5R7C0_9EUKA</name>
<feature type="coiled-coil region" evidence="9">
    <location>
        <begin position="26"/>
        <end position="53"/>
    </location>
</feature>
<proteinExistence type="predicted"/>
<dbReference type="CDD" id="cd15853">
    <property type="entry name" value="SNARE_Bet1"/>
    <property type="match status" value="1"/>
</dbReference>
<keyword evidence="6" id="KW-0333">Golgi apparatus</keyword>
<sequence length="127" mass="14702">MRPRTTMVDDRTALMGQRNKRNLAFRQQEEQKAHDLENENDELVGNLNLKLDQLKHVTVELGRETREQNQMLEGLNSSMSDASSLLSSTVKKLGDMVSKTSNRHLWYLALFILFVFLVIYFSIRSSI</sequence>
<evidence type="ECO:0000256" key="7">
    <source>
        <dbReference type="ARBA" id="ARBA00023136"/>
    </source>
</evidence>
<accession>A0A0H5R7C0</accession>
<evidence type="ECO:0000256" key="5">
    <source>
        <dbReference type="ARBA" id="ARBA00022989"/>
    </source>
</evidence>
<evidence type="ECO:0000259" key="11">
    <source>
        <dbReference type="PROSITE" id="PS50192"/>
    </source>
</evidence>
<evidence type="ECO:0000256" key="4">
    <source>
        <dbReference type="ARBA" id="ARBA00022927"/>
    </source>
</evidence>
<evidence type="ECO:0000256" key="6">
    <source>
        <dbReference type="ARBA" id="ARBA00023034"/>
    </source>
</evidence>
<feature type="transmembrane region" description="Helical" evidence="10">
    <location>
        <begin position="105"/>
        <end position="123"/>
    </location>
</feature>